<sequence>MPPKRAAATGASRAKKSRPSTEAGGTDGSDTAVVEAGGPPTSIPRNKRWAAVSGSANADAEYKMKTSNPLIAYKFVCMCQPPFPNGEDDEDEEDEENEDAETSDKSAKRPKCDGGETCLCDKPAAEHPDHVWKFSAAGKIKFFTLQTQCMLRYPDMFNMYTFNDHEGYGVLEVIQNLILDFEEAADNYKEQWAVCEALAMFLATDLAAPVTRIDDSDTVDDTYQLIGRLFMSMLAQLEGKKLLTKDSEIINLGLVMALFMDFARGARDYGLLEDSNEESLGPAKDKKKWEPHAFDNQILTYARKYDISLVGPHDIKKTIDAADGDVDLPAEKSVTGKADPFGFTKSLKKYKSDRGGITAFLAGNKSSKTPIGGDHLDITTWSSAKRKSKAFDKKDPLGKKEIDALKEGLVLSVA</sequence>
<feature type="region of interest" description="Disordered" evidence="1">
    <location>
        <begin position="1"/>
        <end position="48"/>
    </location>
</feature>
<gene>
    <name evidence="2" type="ORF">N657DRAFT_581472</name>
</gene>
<feature type="compositionally biased region" description="Basic and acidic residues" evidence="1">
    <location>
        <begin position="102"/>
        <end position="113"/>
    </location>
</feature>
<reference evidence="2" key="1">
    <citation type="journal article" date="2023" name="Mol. Phylogenet. Evol.">
        <title>Genome-scale phylogeny and comparative genomics of the fungal order Sordariales.</title>
        <authorList>
            <person name="Hensen N."/>
            <person name="Bonometti L."/>
            <person name="Westerberg I."/>
            <person name="Brannstrom I.O."/>
            <person name="Guillou S."/>
            <person name="Cros-Aarteil S."/>
            <person name="Calhoun S."/>
            <person name="Haridas S."/>
            <person name="Kuo A."/>
            <person name="Mondo S."/>
            <person name="Pangilinan J."/>
            <person name="Riley R."/>
            <person name="LaButti K."/>
            <person name="Andreopoulos B."/>
            <person name="Lipzen A."/>
            <person name="Chen C."/>
            <person name="Yan M."/>
            <person name="Daum C."/>
            <person name="Ng V."/>
            <person name="Clum A."/>
            <person name="Steindorff A."/>
            <person name="Ohm R.A."/>
            <person name="Martin F."/>
            <person name="Silar P."/>
            <person name="Natvig D.O."/>
            <person name="Lalanne C."/>
            <person name="Gautier V."/>
            <person name="Ament-Velasquez S.L."/>
            <person name="Kruys A."/>
            <person name="Hutchinson M.I."/>
            <person name="Powell A.J."/>
            <person name="Barry K."/>
            <person name="Miller A.N."/>
            <person name="Grigoriev I.V."/>
            <person name="Debuchy R."/>
            <person name="Gladieux P."/>
            <person name="Hiltunen Thoren M."/>
            <person name="Johannesson H."/>
        </authorList>
    </citation>
    <scope>NUCLEOTIDE SEQUENCE</scope>
    <source>
        <strain evidence="2">CBS 731.68</strain>
    </source>
</reference>
<feature type="region of interest" description="Disordered" evidence="1">
    <location>
        <begin position="84"/>
        <end position="113"/>
    </location>
</feature>
<dbReference type="EMBL" id="MU853247">
    <property type="protein sequence ID" value="KAK4119562.1"/>
    <property type="molecule type" value="Genomic_DNA"/>
</dbReference>
<evidence type="ECO:0000256" key="1">
    <source>
        <dbReference type="SAM" id="MobiDB-lite"/>
    </source>
</evidence>
<evidence type="ECO:0000313" key="2">
    <source>
        <dbReference type="EMBL" id="KAK4119562.1"/>
    </source>
</evidence>
<dbReference type="Proteomes" id="UP001302602">
    <property type="component" value="Unassembled WGS sequence"/>
</dbReference>
<comment type="caution">
    <text evidence="2">The sequence shown here is derived from an EMBL/GenBank/DDBJ whole genome shotgun (WGS) entry which is preliminary data.</text>
</comment>
<accession>A0AAN6TRX1</accession>
<evidence type="ECO:0000313" key="3">
    <source>
        <dbReference type="Proteomes" id="UP001302602"/>
    </source>
</evidence>
<proteinExistence type="predicted"/>
<feature type="compositionally biased region" description="Acidic residues" evidence="1">
    <location>
        <begin position="86"/>
        <end position="101"/>
    </location>
</feature>
<dbReference type="AlphaFoldDB" id="A0AAN6TRX1"/>
<keyword evidence="3" id="KW-1185">Reference proteome</keyword>
<reference evidence="2" key="2">
    <citation type="submission" date="2023-05" db="EMBL/GenBank/DDBJ databases">
        <authorList>
            <consortium name="Lawrence Berkeley National Laboratory"/>
            <person name="Steindorff A."/>
            <person name="Hensen N."/>
            <person name="Bonometti L."/>
            <person name="Westerberg I."/>
            <person name="Brannstrom I.O."/>
            <person name="Guillou S."/>
            <person name="Cros-Aarteil S."/>
            <person name="Calhoun S."/>
            <person name="Haridas S."/>
            <person name="Kuo A."/>
            <person name="Mondo S."/>
            <person name="Pangilinan J."/>
            <person name="Riley R."/>
            <person name="Labutti K."/>
            <person name="Andreopoulos B."/>
            <person name="Lipzen A."/>
            <person name="Chen C."/>
            <person name="Yanf M."/>
            <person name="Daum C."/>
            <person name="Ng V."/>
            <person name="Clum A."/>
            <person name="Ohm R."/>
            <person name="Martin F."/>
            <person name="Silar P."/>
            <person name="Natvig D."/>
            <person name="Lalanne C."/>
            <person name="Gautier V."/>
            <person name="Ament-Velasquez S.L."/>
            <person name="Kruys A."/>
            <person name="Hutchinson M.I."/>
            <person name="Powell A.J."/>
            <person name="Barry K."/>
            <person name="Miller A.N."/>
            <person name="Grigoriev I.V."/>
            <person name="Debuchy R."/>
            <person name="Gladieux P."/>
            <person name="Thoren M.H."/>
            <person name="Johannesson H."/>
        </authorList>
    </citation>
    <scope>NUCLEOTIDE SEQUENCE</scope>
    <source>
        <strain evidence="2">CBS 731.68</strain>
    </source>
</reference>
<dbReference type="GeneID" id="87826304"/>
<name>A0AAN6TRX1_9PEZI</name>
<dbReference type="RefSeq" id="XP_062643335.1">
    <property type="nucleotide sequence ID" value="XM_062789534.1"/>
</dbReference>
<protein>
    <submittedName>
        <fullName evidence="2">Uncharacterized protein</fullName>
    </submittedName>
</protein>
<organism evidence="2 3">
    <name type="scientific">Parathielavia appendiculata</name>
    <dbReference type="NCBI Taxonomy" id="2587402"/>
    <lineage>
        <taxon>Eukaryota</taxon>
        <taxon>Fungi</taxon>
        <taxon>Dikarya</taxon>
        <taxon>Ascomycota</taxon>
        <taxon>Pezizomycotina</taxon>
        <taxon>Sordariomycetes</taxon>
        <taxon>Sordariomycetidae</taxon>
        <taxon>Sordariales</taxon>
        <taxon>Chaetomiaceae</taxon>
        <taxon>Parathielavia</taxon>
    </lineage>
</organism>